<proteinExistence type="inferred from homology"/>
<dbReference type="GO" id="GO:0006325">
    <property type="term" value="P:chromatin organization"/>
    <property type="evidence" value="ECO:0007669"/>
    <property type="project" value="InterPro"/>
</dbReference>
<organism evidence="5 6">
    <name type="scientific">Actinomortierella ambigua</name>
    <dbReference type="NCBI Taxonomy" id="1343610"/>
    <lineage>
        <taxon>Eukaryota</taxon>
        <taxon>Fungi</taxon>
        <taxon>Fungi incertae sedis</taxon>
        <taxon>Mucoromycota</taxon>
        <taxon>Mortierellomycotina</taxon>
        <taxon>Mortierellomycetes</taxon>
        <taxon>Mortierellales</taxon>
        <taxon>Mortierellaceae</taxon>
        <taxon>Actinomortierella</taxon>
    </lineage>
</organism>
<evidence type="ECO:0000256" key="4">
    <source>
        <dbReference type="SAM" id="MobiDB-lite"/>
    </source>
</evidence>
<comment type="subcellular location">
    <subcellularLocation>
        <location evidence="1">Nucleus</location>
    </subcellularLocation>
</comment>
<dbReference type="GO" id="GO:0031491">
    <property type="term" value="F:nucleosome binding"/>
    <property type="evidence" value="ECO:0007669"/>
    <property type="project" value="TreeGrafter"/>
</dbReference>
<feature type="region of interest" description="Disordered" evidence="4">
    <location>
        <begin position="1709"/>
        <end position="1763"/>
    </location>
</feature>
<dbReference type="PANTHER" id="PTHR15502:SF7">
    <property type="entry name" value="CALCINEURIN-BINDING PROTEIN CABIN-1"/>
    <property type="match status" value="1"/>
</dbReference>
<dbReference type="InterPro" id="IPR033053">
    <property type="entry name" value="Hir3/CABIN1"/>
</dbReference>
<evidence type="ECO:0000256" key="2">
    <source>
        <dbReference type="ARBA" id="ARBA00007335"/>
    </source>
</evidence>
<evidence type="ECO:0000313" key="5">
    <source>
        <dbReference type="EMBL" id="KAG0269212.1"/>
    </source>
</evidence>
<feature type="region of interest" description="Disordered" evidence="4">
    <location>
        <begin position="1776"/>
        <end position="1805"/>
    </location>
</feature>
<feature type="region of interest" description="Disordered" evidence="4">
    <location>
        <begin position="1927"/>
        <end position="2130"/>
    </location>
</feature>
<reference evidence="5" key="1">
    <citation type="journal article" date="2020" name="Fungal Divers.">
        <title>Resolving the Mortierellaceae phylogeny through synthesis of multi-gene phylogenetics and phylogenomics.</title>
        <authorList>
            <person name="Vandepol N."/>
            <person name="Liber J."/>
            <person name="Desiro A."/>
            <person name="Na H."/>
            <person name="Kennedy M."/>
            <person name="Barry K."/>
            <person name="Grigoriev I.V."/>
            <person name="Miller A.N."/>
            <person name="O'Donnell K."/>
            <person name="Stajich J.E."/>
            <person name="Bonito G."/>
        </authorList>
    </citation>
    <scope>NUCLEOTIDE SEQUENCE</scope>
    <source>
        <strain evidence="5">BC1065</strain>
    </source>
</reference>
<feature type="region of interest" description="Disordered" evidence="4">
    <location>
        <begin position="1119"/>
        <end position="1183"/>
    </location>
</feature>
<feature type="compositionally biased region" description="Low complexity" evidence="4">
    <location>
        <begin position="1929"/>
        <end position="1961"/>
    </location>
</feature>
<dbReference type="OrthoDB" id="77564at2759"/>
<accession>A0A9P6QMM0</accession>
<dbReference type="EMBL" id="JAAAJB010000031">
    <property type="protein sequence ID" value="KAG0269212.1"/>
    <property type="molecule type" value="Genomic_DNA"/>
</dbReference>
<feature type="compositionally biased region" description="Low complexity" evidence="4">
    <location>
        <begin position="1220"/>
        <end position="1238"/>
    </location>
</feature>
<dbReference type="Proteomes" id="UP000807716">
    <property type="component" value="Unassembled WGS sequence"/>
</dbReference>
<keyword evidence="6" id="KW-1185">Reference proteome</keyword>
<dbReference type="PANTHER" id="PTHR15502">
    <property type="entry name" value="CALCINEURIN-BINDING PROTEIN CABIN 1-RELATED"/>
    <property type="match status" value="1"/>
</dbReference>
<feature type="region of interest" description="Disordered" evidence="4">
    <location>
        <begin position="1208"/>
        <end position="1244"/>
    </location>
</feature>
<dbReference type="InterPro" id="IPR011990">
    <property type="entry name" value="TPR-like_helical_dom_sf"/>
</dbReference>
<name>A0A9P6QMM0_9FUNG</name>
<feature type="compositionally biased region" description="Polar residues" evidence="4">
    <location>
        <begin position="1746"/>
        <end position="1757"/>
    </location>
</feature>
<protein>
    <submittedName>
        <fullName evidence="5">Histone transcription regulator 3</fullName>
    </submittedName>
</protein>
<feature type="compositionally biased region" description="Basic and acidic residues" evidence="4">
    <location>
        <begin position="1974"/>
        <end position="2015"/>
    </location>
</feature>
<feature type="compositionally biased region" description="Polar residues" evidence="4">
    <location>
        <begin position="1165"/>
        <end position="1176"/>
    </location>
</feature>
<evidence type="ECO:0000256" key="1">
    <source>
        <dbReference type="ARBA" id="ARBA00004123"/>
    </source>
</evidence>
<evidence type="ECO:0000313" key="6">
    <source>
        <dbReference type="Proteomes" id="UP000807716"/>
    </source>
</evidence>
<keyword evidence="3" id="KW-0539">Nucleus</keyword>
<feature type="compositionally biased region" description="Basic and acidic residues" evidence="4">
    <location>
        <begin position="1119"/>
        <end position="1134"/>
    </location>
</feature>
<feature type="region of interest" description="Disordered" evidence="4">
    <location>
        <begin position="1847"/>
        <end position="1888"/>
    </location>
</feature>
<feature type="region of interest" description="Disordered" evidence="4">
    <location>
        <begin position="201"/>
        <end position="249"/>
    </location>
</feature>
<sequence>MFKNMIDSELLQKIDHDSELAARGSPVRLLLYLVYSNYASILEVHDDDSGAALHYYLKAVAFDNMDGALWTKIGVLYEIGDFAACSEYVGRALQISPYFHRGIELQQIIHQKFSQNNLGELLFRTYKALTENDKETFWSRQLRITFKALEDEPSSTSDVEMDATPDVEPTQLLVEQEDSNGAVPLPSDDTAAAEQIVPDGDSAQQAVADEAGNESGKERGDSEPTGGLKRKRREIEERPSLRSSKRVRDKLDQFEETKRKREEEEQEVLAKYKLALALFGLDLEQAFVKSTGQDVYATPHDIFPQGISPFLTMLTTHLERPQQLIMASTMDQIQSKQKTNHFAIFSFKKQDDREQGVSLSDDKDSILAFIERTNGSNSGVIDYLCEYVMQVMTGSKGICWQQPWTHSLRPLVYDIILAIEGHLTEFLQHEMDDGDTIASPEQQQRSEFLVGVCELLLDEIVTHTVKPIHASTRRIRGAKKPEPVNMTDLESRFRRWVHITNQYLGSAPVLLTAETAISQASQATRVLVFSKYDTAIDADLLQERLERVKLHQYVLDAERLFSEGDYNGVLTRLEPFFLHGSGTFSSDPATVEGTTETLARTGSTIGGSLSERLELMEILYKSCQALGLREKQFSCAALMFTTVTEQLVNEAPEKSEGAEIWFLTNQVTQMLVLLRESLQDYNLRQLLNSIDGAKLQRLVCCVLAVARSTFVNILHQDRIVDEDIKVAFSDLLKGRPQLELFNTLTVRAWLVLLLLLPGWYQAAATESTGEDGSLTLAEEVADPDKTSGDATKAETSGIATVEPLDTIIKHRIELELDTIEKSLLLQPLTTNSSTPLAHYTTPSPELYMELVALVHDDLGVREMCGIDNSQLIQLALKISSPMEGAFYRKEENQCYYCFYGIALNVDGQYPIEHSSKPVDFDRKAAIEFYPMLERSLLDRSAKGPVRSDVKDALDRVEEALGSPPFESNAVLAMNRNLIDDYLASEINFAEVIQVNRKHGGHLLPTMKQPPSSKLEPVFKTFYFLQGRMYLAQFNNKAKNNQFKPIEDLQHAIDQFRTNIFVNPDCWESWYALANCYASLADENLVFSASDIRNNFEKIKDLQRKAFLCFSYAAKIAPAKPDRTTEGPSHNKSDDGGGSGGGATAYEDEVEEEVDEEGSRSRAVSPAQTNGTASAPSENRDHEMGEVVASAVKKDDGEDAAAGTLAAADEESMELSDFRHSQQQSNDSSKDQASSSLSATVATPTATTKSRYVKKSLFSIFHKDQDWHQRQAEFWFDFGNLVFGIMSRPMRMEAVRRSTGIEVLNEMTGDASTVPIPEPTETQMYKFALFCFQRSMKLKLDNWRAPMMLGRCLEKLGGPPRQILALYKCASELVPHRTGQPGNEKIVDPVYKIISALGKYLSKGKIKPSMVISIMTRDKLNLSLIDSSDTFTFEAPEVQHTIFENVNASQESEQKSEKLEAYRLLCEGLARIRHADRRRWQHRPVYRQACILYHIFHDVERAKAEILSLFQIKSNAKTLVSSVWKPEFERCGKHFVYVGGYTRFLIQLCKETKDVETLNTLARKVRKASGLLLDHKDVWELLYDAYLSVLAEQVGTEPTLAVADMIPRMEFREKAALYEARFLEQEPKPARLVVLQRLVELKKLNEKAVPDGSIAELMANCYSKLFIEFGGWELYPRDLLRQLTPLQVAQLPMEARASLEAAAAAAAAATTTGWNRSVSPAPMGATEDPADMDVDGGAGAARLGGDTQRQTSSGSRAPSPSVDGEEALAAVTLPSRMAAATSTSTDAEAIPATDGEGEEESTRRPSVPSIVVDLEGVVGGEEGVDAGVTALEGATMDLDDVNSHHITSRPMDKPTTLAPGQTPSVGDAASREEDRGALSGMETEGVDRDDWKGRKKISLSELASRAATICKVPPPSLKAPAPLHVRMGRSANGDAATNTTAAASTTTATAAATATPATTTGANGSGDGSGPAADETTKDSQRPIRAEQAKESEMAATEEPKNSSEGDEGTKGDAGKSGEAVEPTQEQVAMTMDEDVPTAEVEAGGNADEEAAKSQMDDDDSDDSRGQSGPTVDGGEGESDLKEGVKALEATEGNEDQQTRMRAEDEPEQAAVPPREMKATRSSSRRSSRQD</sequence>
<dbReference type="SUPFAM" id="SSF48452">
    <property type="entry name" value="TPR-like"/>
    <property type="match status" value="1"/>
</dbReference>
<feature type="compositionally biased region" description="Acidic residues" evidence="4">
    <location>
        <begin position="1145"/>
        <end position="1155"/>
    </location>
</feature>
<comment type="caution">
    <text evidence="5">The sequence shown here is derived from an EMBL/GenBank/DDBJ whole genome shotgun (WGS) entry which is preliminary data.</text>
</comment>
<dbReference type="GO" id="GO:0005634">
    <property type="term" value="C:nucleus"/>
    <property type="evidence" value="ECO:0007669"/>
    <property type="project" value="UniProtKB-SubCell"/>
</dbReference>
<comment type="similarity">
    <text evidence="2">Belongs to the HIR3 family.</text>
</comment>
<evidence type="ECO:0000256" key="3">
    <source>
        <dbReference type="ARBA" id="ARBA00023242"/>
    </source>
</evidence>
<gene>
    <name evidence="5" type="primary">HIR3</name>
    <name evidence="5" type="ORF">DFQ27_004452</name>
</gene>